<dbReference type="Proteomes" id="UP000030645">
    <property type="component" value="Unassembled WGS sequence"/>
</dbReference>
<keyword evidence="3" id="KW-1185">Reference proteome</keyword>
<feature type="region of interest" description="Disordered" evidence="1">
    <location>
        <begin position="1"/>
        <end position="25"/>
    </location>
</feature>
<organism evidence="2 3">
    <name type="scientific">Morus notabilis</name>
    <dbReference type="NCBI Taxonomy" id="981085"/>
    <lineage>
        <taxon>Eukaryota</taxon>
        <taxon>Viridiplantae</taxon>
        <taxon>Streptophyta</taxon>
        <taxon>Embryophyta</taxon>
        <taxon>Tracheophyta</taxon>
        <taxon>Spermatophyta</taxon>
        <taxon>Magnoliopsida</taxon>
        <taxon>eudicotyledons</taxon>
        <taxon>Gunneridae</taxon>
        <taxon>Pentapetalae</taxon>
        <taxon>rosids</taxon>
        <taxon>fabids</taxon>
        <taxon>Rosales</taxon>
        <taxon>Moraceae</taxon>
        <taxon>Moreae</taxon>
        <taxon>Morus</taxon>
    </lineage>
</organism>
<dbReference type="EMBL" id="KE344727">
    <property type="protein sequence ID" value="EXB76503.1"/>
    <property type="molecule type" value="Genomic_DNA"/>
</dbReference>
<evidence type="ECO:0000313" key="2">
    <source>
        <dbReference type="EMBL" id="EXB76503.1"/>
    </source>
</evidence>
<dbReference type="AlphaFoldDB" id="W9R932"/>
<accession>W9R932</accession>
<gene>
    <name evidence="2" type="ORF">L484_005195</name>
</gene>
<evidence type="ECO:0000256" key="1">
    <source>
        <dbReference type="SAM" id="MobiDB-lite"/>
    </source>
</evidence>
<proteinExistence type="predicted"/>
<sequence>MPSPHQLISGARPCSPWMLNSPSKPRSSLELCEIAESRRTSPESSSSYSLPLLKYGCLHRSPLSNAHIPISGRARHGSARPTTETNPCPSILVATLKIDCSSSSLAYLCRSPFCHNS</sequence>
<protein>
    <submittedName>
        <fullName evidence="2">Uncharacterized protein</fullName>
    </submittedName>
</protein>
<reference evidence="3" key="1">
    <citation type="submission" date="2013-01" db="EMBL/GenBank/DDBJ databases">
        <title>Draft Genome Sequence of a Mulberry Tree, Morus notabilis C.K. Schneid.</title>
        <authorList>
            <person name="He N."/>
            <person name="Zhao S."/>
        </authorList>
    </citation>
    <scope>NUCLEOTIDE SEQUENCE</scope>
</reference>
<name>W9R932_9ROSA</name>
<evidence type="ECO:0000313" key="3">
    <source>
        <dbReference type="Proteomes" id="UP000030645"/>
    </source>
</evidence>